<keyword evidence="9 11" id="KW-0472">Membrane</keyword>
<evidence type="ECO:0000256" key="9">
    <source>
        <dbReference type="ARBA" id="ARBA00023136"/>
    </source>
</evidence>
<feature type="transmembrane region" description="Helical" evidence="11">
    <location>
        <begin position="12"/>
        <end position="31"/>
    </location>
</feature>
<dbReference type="InterPro" id="IPR011923">
    <property type="entry name" value="RodA/MrdB"/>
</dbReference>
<dbReference type="GO" id="GO:0016757">
    <property type="term" value="F:glycosyltransferase activity"/>
    <property type="evidence" value="ECO:0007669"/>
    <property type="project" value="UniProtKB-KW"/>
</dbReference>
<dbReference type="Pfam" id="PF01098">
    <property type="entry name" value="FTSW_RODA_SPOVE"/>
    <property type="match status" value="1"/>
</dbReference>
<feature type="transmembrane region" description="Helical" evidence="11">
    <location>
        <begin position="300"/>
        <end position="325"/>
    </location>
</feature>
<keyword evidence="5 11" id="KW-0812">Transmembrane</keyword>
<dbReference type="GO" id="GO:0005886">
    <property type="term" value="C:plasma membrane"/>
    <property type="evidence" value="ECO:0007669"/>
    <property type="project" value="TreeGrafter"/>
</dbReference>
<keyword evidence="8 11" id="KW-1133">Transmembrane helix</keyword>
<proteinExistence type="predicted"/>
<dbReference type="GO" id="GO:0009252">
    <property type="term" value="P:peptidoglycan biosynthetic process"/>
    <property type="evidence" value="ECO:0007669"/>
    <property type="project" value="UniProtKB-KW"/>
</dbReference>
<dbReference type="GO" id="GO:0051301">
    <property type="term" value="P:cell division"/>
    <property type="evidence" value="ECO:0007669"/>
    <property type="project" value="InterPro"/>
</dbReference>
<dbReference type="GO" id="GO:0008360">
    <property type="term" value="P:regulation of cell shape"/>
    <property type="evidence" value="ECO:0007669"/>
    <property type="project" value="UniProtKB-KW"/>
</dbReference>
<protein>
    <submittedName>
        <fullName evidence="12">Rod shape-determining protein RodA</fullName>
    </submittedName>
</protein>
<keyword evidence="6" id="KW-0133">Cell shape</keyword>
<sequence>MNTLKLQLQKMDLYLLGISGLLVLIGLLMIYSTTFASGSRSELLPRQLISLAVGLAALFALSLFHYRTLQRLSVAVYILAAASLAGVLAIGRVVKGSTRWFDLGVAQFQPVEFTKLALIIFLAAFFSKHLSRITELRYFLFSLVVAAVPIGLTLMQPDLGSALVLGCIWFSLLIASGTKRRYVVILLLLAMIGTMVSWSMFLPDYQKNRIESFFNPGSDPKGSGYNAIQSITAVGSGGLLGRGFARGVVSQLRFLPERQTDFIFASLAEELGLLGALLLLGLLLLWYIRMLRVVRESQDNFGYFLSLGIFAYLFFQSCVNIGMNIGLLPITGIPLPLVSYGGSSLLASLAAIGILQSVHIRAQLTRFV</sequence>
<feature type="transmembrane region" description="Helical" evidence="11">
    <location>
        <begin position="106"/>
        <end position="126"/>
    </location>
</feature>
<dbReference type="STRING" id="1817828.A2722_02345"/>
<keyword evidence="4" id="KW-0808">Transferase</keyword>
<dbReference type="NCBIfam" id="TIGR02210">
    <property type="entry name" value="rodA_shape"/>
    <property type="match status" value="1"/>
</dbReference>
<keyword evidence="10" id="KW-0961">Cell wall biogenesis/degradation</keyword>
<evidence type="ECO:0000256" key="1">
    <source>
        <dbReference type="ARBA" id="ARBA00004141"/>
    </source>
</evidence>
<dbReference type="PANTHER" id="PTHR30474">
    <property type="entry name" value="CELL CYCLE PROTEIN"/>
    <property type="match status" value="1"/>
</dbReference>
<organism evidence="12 13">
    <name type="scientific">Candidatus Doudnabacteria bacterium RIFCSPHIGHO2_01_FULL_50_11</name>
    <dbReference type="NCBI Taxonomy" id="1817828"/>
    <lineage>
        <taxon>Bacteria</taxon>
        <taxon>Candidatus Doudnaibacteriota</taxon>
    </lineage>
</organism>
<dbReference type="GO" id="GO:0015648">
    <property type="term" value="F:lipid-linked peptidoglycan transporter activity"/>
    <property type="evidence" value="ECO:0007669"/>
    <property type="project" value="TreeGrafter"/>
</dbReference>
<dbReference type="PROSITE" id="PS00428">
    <property type="entry name" value="FTSW_RODA_SPOVE"/>
    <property type="match status" value="1"/>
</dbReference>
<feature type="transmembrane region" description="Helical" evidence="11">
    <location>
        <begin position="337"/>
        <end position="358"/>
    </location>
</feature>
<evidence type="ECO:0000256" key="8">
    <source>
        <dbReference type="ARBA" id="ARBA00022989"/>
    </source>
</evidence>
<feature type="transmembrane region" description="Helical" evidence="11">
    <location>
        <begin position="43"/>
        <end position="64"/>
    </location>
</feature>
<evidence type="ECO:0000313" key="12">
    <source>
        <dbReference type="EMBL" id="OGE88721.1"/>
    </source>
</evidence>
<evidence type="ECO:0000256" key="10">
    <source>
        <dbReference type="ARBA" id="ARBA00023316"/>
    </source>
</evidence>
<name>A0A1F5PFN0_9BACT</name>
<feature type="transmembrane region" description="Helical" evidence="11">
    <location>
        <begin position="182"/>
        <end position="201"/>
    </location>
</feature>
<dbReference type="Proteomes" id="UP000178377">
    <property type="component" value="Unassembled WGS sequence"/>
</dbReference>
<evidence type="ECO:0000256" key="5">
    <source>
        <dbReference type="ARBA" id="ARBA00022692"/>
    </source>
</evidence>
<dbReference type="EMBL" id="MFEO01000030">
    <property type="protein sequence ID" value="OGE88721.1"/>
    <property type="molecule type" value="Genomic_DNA"/>
</dbReference>
<dbReference type="AlphaFoldDB" id="A0A1F5PFN0"/>
<evidence type="ECO:0000256" key="11">
    <source>
        <dbReference type="SAM" id="Phobius"/>
    </source>
</evidence>
<feature type="transmembrane region" description="Helical" evidence="11">
    <location>
        <begin position="262"/>
        <end position="288"/>
    </location>
</feature>
<reference evidence="12 13" key="1">
    <citation type="journal article" date="2016" name="Nat. Commun.">
        <title>Thousands of microbial genomes shed light on interconnected biogeochemical processes in an aquifer system.</title>
        <authorList>
            <person name="Anantharaman K."/>
            <person name="Brown C.T."/>
            <person name="Hug L.A."/>
            <person name="Sharon I."/>
            <person name="Castelle C.J."/>
            <person name="Probst A.J."/>
            <person name="Thomas B.C."/>
            <person name="Singh A."/>
            <person name="Wilkins M.J."/>
            <person name="Karaoz U."/>
            <person name="Brodie E.L."/>
            <person name="Williams K.H."/>
            <person name="Hubbard S.S."/>
            <person name="Banfield J.F."/>
        </authorList>
    </citation>
    <scope>NUCLEOTIDE SEQUENCE [LARGE SCALE GENOMIC DNA]</scope>
</reference>
<comment type="subcellular location">
    <subcellularLocation>
        <location evidence="1">Membrane</location>
        <topology evidence="1">Multi-pass membrane protein</topology>
    </subcellularLocation>
</comment>
<comment type="caution">
    <text evidence="12">The sequence shown here is derived from an EMBL/GenBank/DDBJ whole genome shotgun (WGS) entry which is preliminary data.</text>
</comment>
<accession>A0A1F5PFN0</accession>
<evidence type="ECO:0000256" key="6">
    <source>
        <dbReference type="ARBA" id="ARBA00022960"/>
    </source>
</evidence>
<dbReference type="InterPro" id="IPR001182">
    <property type="entry name" value="FtsW/RodA"/>
</dbReference>
<evidence type="ECO:0000256" key="2">
    <source>
        <dbReference type="ARBA" id="ARBA00022475"/>
    </source>
</evidence>
<dbReference type="GO" id="GO:0032153">
    <property type="term" value="C:cell division site"/>
    <property type="evidence" value="ECO:0007669"/>
    <property type="project" value="TreeGrafter"/>
</dbReference>
<keyword evidence="2" id="KW-1003">Cell membrane</keyword>
<evidence type="ECO:0000256" key="7">
    <source>
        <dbReference type="ARBA" id="ARBA00022984"/>
    </source>
</evidence>
<feature type="transmembrane region" description="Helical" evidence="11">
    <location>
        <begin position="76"/>
        <end position="94"/>
    </location>
</feature>
<evidence type="ECO:0000313" key="13">
    <source>
        <dbReference type="Proteomes" id="UP000178377"/>
    </source>
</evidence>
<feature type="transmembrane region" description="Helical" evidence="11">
    <location>
        <begin position="160"/>
        <end position="175"/>
    </location>
</feature>
<keyword evidence="3" id="KW-0328">Glycosyltransferase</keyword>
<gene>
    <name evidence="12" type="ORF">A2722_02345</name>
</gene>
<evidence type="ECO:0000256" key="3">
    <source>
        <dbReference type="ARBA" id="ARBA00022676"/>
    </source>
</evidence>
<dbReference type="GO" id="GO:0071555">
    <property type="term" value="P:cell wall organization"/>
    <property type="evidence" value="ECO:0007669"/>
    <property type="project" value="UniProtKB-KW"/>
</dbReference>
<keyword evidence="7" id="KW-0573">Peptidoglycan synthesis</keyword>
<dbReference type="PANTHER" id="PTHR30474:SF1">
    <property type="entry name" value="PEPTIDOGLYCAN GLYCOSYLTRANSFERASE MRDB"/>
    <property type="match status" value="1"/>
</dbReference>
<feature type="transmembrane region" description="Helical" evidence="11">
    <location>
        <begin position="138"/>
        <end position="154"/>
    </location>
</feature>
<evidence type="ECO:0000256" key="4">
    <source>
        <dbReference type="ARBA" id="ARBA00022679"/>
    </source>
</evidence>
<dbReference type="InterPro" id="IPR018365">
    <property type="entry name" value="Cell_cycle_FtsW-rel_CS"/>
</dbReference>